<protein>
    <submittedName>
        <fullName evidence="2">Uncharacterized protein</fullName>
    </submittedName>
</protein>
<dbReference type="Proteomes" id="UP000799436">
    <property type="component" value="Unassembled WGS sequence"/>
</dbReference>
<dbReference type="AlphaFoldDB" id="A0A6G1L1M1"/>
<reference evidence="2" key="1">
    <citation type="journal article" date="2020" name="Stud. Mycol.">
        <title>101 Dothideomycetes genomes: a test case for predicting lifestyles and emergence of pathogens.</title>
        <authorList>
            <person name="Haridas S."/>
            <person name="Albert R."/>
            <person name="Binder M."/>
            <person name="Bloem J."/>
            <person name="Labutti K."/>
            <person name="Salamov A."/>
            <person name="Andreopoulos B."/>
            <person name="Baker S."/>
            <person name="Barry K."/>
            <person name="Bills G."/>
            <person name="Bluhm B."/>
            <person name="Cannon C."/>
            <person name="Castanera R."/>
            <person name="Culley D."/>
            <person name="Daum C."/>
            <person name="Ezra D."/>
            <person name="Gonzalez J."/>
            <person name="Henrissat B."/>
            <person name="Kuo A."/>
            <person name="Liang C."/>
            <person name="Lipzen A."/>
            <person name="Lutzoni F."/>
            <person name="Magnuson J."/>
            <person name="Mondo S."/>
            <person name="Nolan M."/>
            <person name="Ohm R."/>
            <person name="Pangilinan J."/>
            <person name="Park H.-J."/>
            <person name="Ramirez L."/>
            <person name="Alfaro M."/>
            <person name="Sun H."/>
            <person name="Tritt A."/>
            <person name="Yoshinaga Y."/>
            <person name="Zwiers L.-H."/>
            <person name="Turgeon B."/>
            <person name="Goodwin S."/>
            <person name="Spatafora J."/>
            <person name="Crous P."/>
            <person name="Grigoriev I."/>
        </authorList>
    </citation>
    <scope>NUCLEOTIDE SEQUENCE</scope>
    <source>
        <strain evidence="2">CBS 116005</strain>
    </source>
</reference>
<keyword evidence="3" id="KW-1185">Reference proteome</keyword>
<proteinExistence type="predicted"/>
<keyword evidence="1" id="KW-0812">Transmembrane</keyword>
<name>A0A6G1L1M1_9PEZI</name>
<organism evidence="2 3">
    <name type="scientific">Teratosphaeria nubilosa</name>
    <dbReference type="NCBI Taxonomy" id="161662"/>
    <lineage>
        <taxon>Eukaryota</taxon>
        <taxon>Fungi</taxon>
        <taxon>Dikarya</taxon>
        <taxon>Ascomycota</taxon>
        <taxon>Pezizomycotina</taxon>
        <taxon>Dothideomycetes</taxon>
        <taxon>Dothideomycetidae</taxon>
        <taxon>Mycosphaerellales</taxon>
        <taxon>Teratosphaeriaceae</taxon>
        <taxon>Teratosphaeria</taxon>
    </lineage>
</organism>
<gene>
    <name evidence="2" type="ORF">EJ03DRAFT_174048</name>
</gene>
<evidence type="ECO:0000313" key="3">
    <source>
        <dbReference type="Proteomes" id="UP000799436"/>
    </source>
</evidence>
<feature type="transmembrane region" description="Helical" evidence="1">
    <location>
        <begin position="82"/>
        <end position="104"/>
    </location>
</feature>
<accession>A0A6G1L1M1</accession>
<keyword evidence="1" id="KW-1133">Transmembrane helix</keyword>
<evidence type="ECO:0000256" key="1">
    <source>
        <dbReference type="SAM" id="Phobius"/>
    </source>
</evidence>
<evidence type="ECO:0000313" key="2">
    <source>
        <dbReference type="EMBL" id="KAF2766715.1"/>
    </source>
</evidence>
<keyword evidence="1" id="KW-0472">Membrane</keyword>
<dbReference type="OrthoDB" id="4502894at2759"/>
<feature type="transmembrane region" description="Helical" evidence="1">
    <location>
        <begin position="20"/>
        <end position="47"/>
    </location>
</feature>
<sequence length="196" mass="22006">MSAMAEHEQWQVALAWSVTVLWYICWPIGIILYYLVFVAIFLAKLLYRPVGFLLQPIVYLGRFTAACIAAPFQLLARLETLYIYLGIAALVGLGIGFGVSYVYGSLARLLRFDREPEKPSRKPTRTAKHYRETKRKVKVAAETPRISSPPLSSPEIVTAGTISPPLYVSASDGIRKARRTRGLLNQIIREEADSDF</sequence>
<dbReference type="EMBL" id="ML995867">
    <property type="protein sequence ID" value="KAF2766715.1"/>
    <property type="molecule type" value="Genomic_DNA"/>
</dbReference>
<feature type="transmembrane region" description="Helical" evidence="1">
    <location>
        <begin position="59"/>
        <end position="76"/>
    </location>
</feature>